<reference evidence="8" key="1">
    <citation type="submission" date="2025-08" db="UniProtKB">
        <authorList>
            <consortium name="RefSeq"/>
        </authorList>
    </citation>
    <scope>IDENTIFICATION</scope>
    <source>
        <tissue evidence="8">Whole organism</tissue>
    </source>
</reference>
<dbReference type="GO" id="GO:0043161">
    <property type="term" value="P:proteasome-mediated ubiquitin-dependent protein catabolic process"/>
    <property type="evidence" value="ECO:0007669"/>
    <property type="project" value="TreeGrafter"/>
</dbReference>
<sequence>AALIGGSSAVLDSLLSNTLPASVTVKDPCLEVLALVRVLSVLNRHYHSLYPPAPTKLPLPMTDFQNVKLTAKANRQLQDPLVIMTGNLPPWLPQIAYACPFLFPFETRQLLFYAVSFDRDRAIQRLQETNPELNHGDSTERVTPRLDRKKKTVSREDILKQAESVINDLVPSKALLEIQYSGEVGSGLGPTLEFYAIVSREMKKAELELWRGQSVAVEEETVEGSSKTVKYVHATTGLYPTPLPKTMKSAAMNKIKQKFKFLGKFMAKAVMDSRMVDLSLHECMLKWMLGEERSLGLADVLSLDPEFGVTLRQLHALVLQKRRVQDQARVQGYSTQQLENDVRNITLDGCSVEDLSLNFTLPGYPNIELKKGGADICVTIDNLDQYLQLVVEWLLREGVWRQMEAFKEGFDSVFPMSQLQVFYPEELEQVFCGSNAPSHWDIKVLAECCKPDHGYTHDSRAVKYLLQILSEYSAKDQRNFLQFTTGSPRLPVGGFRSLTPPLTIVRKTFEANESPDDFLPSVMTCVNYLKLPDYSTYKIMKDKLDFAISEGQHSFHLS</sequence>
<keyword evidence="7" id="KW-1185">Reference proteome</keyword>
<dbReference type="Gene3D" id="3.30.2160.10">
    <property type="entry name" value="Hect, E3 ligase catalytic domain"/>
    <property type="match status" value="1"/>
</dbReference>
<dbReference type="InterPro" id="IPR000569">
    <property type="entry name" value="HECT_dom"/>
</dbReference>
<proteinExistence type="inferred from homology"/>
<organism evidence="7 8">
    <name type="scientific">Hyalella azteca</name>
    <name type="common">Amphipod</name>
    <dbReference type="NCBI Taxonomy" id="294128"/>
    <lineage>
        <taxon>Eukaryota</taxon>
        <taxon>Metazoa</taxon>
        <taxon>Ecdysozoa</taxon>
        <taxon>Arthropoda</taxon>
        <taxon>Crustacea</taxon>
        <taxon>Multicrustacea</taxon>
        <taxon>Malacostraca</taxon>
        <taxon>Eumalacostraca</taxon>
        <taxon>Peracarida</taxon>
        <taxon>Amphipoda</taxon>
        <taxon>Senticaudata</taxon>
        <taxon>Talitrida</taxon>
        <taxon>Talitroidea</taxon>
        <taxon>Hyalellidae</taxon>
        <taxon>Hyalella</taxon>
    </lineage>
</organism>
<feature type="domain" description="HECT" evidence="6">
    <location>
        <begin position="167"/>
        <end position="558"/>
    </location>
</feature>
<dbReference type="GO" id="GO:0016607">
    <property type="term" value="C:nuclear speck"/>
    <property type="evidence" value="ECO:0007669"/>
    <property type="project" value="TreeGrafter"/>
</dbReference>
<dbReference type="GO" id="GO:0006974">
    <property type="term" value="P:DNA damage response"/>
    <property type="evidence" value="ECO:0007669"/>
    <property type="project" value="TreeGrafter"/>
</dbReference>
<accession>A0A8B7N7C3</accession>
<dbReference type="GO" id="GO:0000209">
    <property type="term" value="P:protein polyubiquitination"/>
    <property type="evidence" value="ECO:0007669"/>
    <property type="project" value="TreeGrafter"/>
</dbReference>
<feature type="non-terminal residue" evidence="8">
    <location>
        <position position="1"/>
    </location>
</feature>
<comment type="pathway">
    <text evidence="4">Protein modification; protein ubiquitination.</text>
</comment>
<comment type="catalytic activity">
    <reaction evidence="4">
        <text>S-ubiquitinyl-[E2 ubiquitin-conjugating enzyme]-L-cysteine + [acceptor protein]-L-lysine = [E2 ubiquitin-conjugating enzyme]-L-cysteine + N(6)-ubiquitinyl-[acceptor protein]-L-lysine.</text>
        <dbReference type="EC" id="2.3.2.26"/>
    </reaction>
</comment>
<feature type="compositionally biased region" description="Basic and acidic residues" evidence="5">
    <location>
        <begin position="134"/>
        <end position="146"/>
    </location>
</feature>
<keyword evidence="2 3" id="KW-0833">Ubl conjugation pathway</keyword>
<dbReference type="OMA" id="MARWQNT"/>
<dbReference type="OrthoDB" id="271273at2759"/>
<keyword evidence="1 4" id="KW-0808">Transferase</keyword>
<comment type="similarity">
    <text evidence="4">Belongs to the UPL family. K-HECT subfamily.</text>
</comment>
<evidence type="ECO:0000313" key="7">
    <source>
        <dbReference type="Proteomes" id="UP000694843"/>
    </source>
</evidence>
<dbReference type="InterPro" id="IPR035983">
    <property type="entry name" value="Hect_E3_ubiquitin_ligase"/>
</dbReference>
<dbReference type="GO" id="GO:0009966">
    <property type="term" value="P:regulation of signal transduction"/>
    <property type="evidence" value="ECO:0007669"/>
    <property type="project" value="UniProtKB-ARBA"/>
</dbReference>
<dbReference type="CDD" id="cd00078">
    <property type="entry name" value="HECTc"/>
    <property type="match status" value="1"/>
</dbReference>
<evidence type="ECO:0000259" key="6">
    <source>
        <dbReference type="PROSITE" id="PS50237"/>
    </source>
</evidence>
<evidence type="ECO:0000313" key="8">
    <source>
        <dbReference type="RefSeq" id="XP_018009792.1"/>
    </source>
</evidence>
<protein>
    <recommendedName>
        <fullName evidence="4">E3 ubiquitin-protein ligase</fullName>
        <ecNumber evidence="4">2.3.2.26</ecNumber>
    </recommendedName>
</protein>
<dbReference type="KEGG" id="hazt:108667296"/>
<dbReference type="FunFam" id="3.30.2160.10:FF:000013">
    <property type="entry name" value="E3 ubiquitin-protein ligase TRIP12 isoform X1"/>
    <property type="match status" value="1"/>
</dbReference>
<dbReference type="InterPro" id="IPR045322">
    <property type="entry name" value="HECTD1/TRIP12-like"/>
</dbReference>
<name>A0A8B7N7C3_HYAAZ</name>
<dbReference type="PROSITE" id="PS50237">
    <property type="entry name" value="HECT"/>
    <property type="match status" value="1"/>
</dbReference>
<evidence type="ECO:0000256" key="2">
    <source>
        <dbReference type="ARBA" id="ARBA00022786"/>
    </source>
</evidence>
<dbReference type="UniPathway" id="UPA00143"/>
<comment type="function">
    <text evidence="4">E3 ubiquitin-protein ligase which accepts ubiquitin from an E2 ubiquitin-conjugating enzyme in the form of a thioester and then directly transfers the ubiquitin to targeted substrates.</text>
</comment>
<dbReference type="Gene3D" id="3.30.2410.10">
    <property type="entry name" value="Hect, E3 ligase catalytic domain"/>
    <property type="match status" value="1"/>
</dbReference>
<dbReference type="RefSeq" id="XP_018009792.1">
    <property type="nucleotide sequence ID" value="XM_018154303.1"/>
</dbReference>
<dbReference type="FunFam" id="3.30.2410.10:FF:000005">
    <property type="entry name" value="E3 ubiquitin-protein ligase TRIP12 isoform X1"/>
    <property type="match status" value="1"/>
</dbReference>
<evidence type="ECO:0000256" key="5">
    <source>
        <dbReference type="SAM" id="MobiDB-lite"/>
    </source>
</evidence>
<dbReference type="SUPFAM" id="SSF56204">
    <property type="entry name" value="Hect, E3 ligase catalytic domain"/>
    <property type="match status" value="1"/>
</dbReference>
<dbReference type="GO" id="GO:0061630">
    <property type="term" value="F:ubiquitin protein ligase activity"/>
    <property type="evidence" value="ECO:0007669"/>
    <property type="project" value="UniProtKB-UniRule"/>
</dbReference>
<dbReference type="AlphaFoldDB" id="A0A8B7N7C3"/>
<evidence type="ECO:0000256" key="1">
    <source>
        <dbReference type="ARBA" id="ARBA00022679"/>
    </source>
</evidence>
<dbReference type="EC" id="2.3.2.26" evidence="4"/>
<dbReference type="SMART" id="SM00119">
    <property type="entry name" value="HECTc"/>
    <property type="match status" value="1"/>
</dbReference>
<evidence type="ECO:0000256" key="3">
    <source>
        <dbReference type="PROSITE-ProRule" id="PRU00104"/>
    </source>
</evidence>
<dbReference type="Pfam" id="PF00632">
    <property type="entry name" value="HECT"/>
    <property type="match status" value="1"/>
</dbReference>
<evidence type="ECO:0000256" key="4">
    <source>
        <dbReference type="RuleBase" id="RU369009"/>
    </source>
</evidence>
<dbReference type="PANTHER" id="PTHR45670:SF13">
    <property type="entry name" value="E3 UBIQUITIN-PROTEIN LIGASE TRIP12"/>
    <property type="match status" value="1"/>
</dbReference>
<feature type="active site" description="Glycyl thioester intermediate" evidence="3">
    <location>
        <position position="525"/>
    </location>
</feature>
<feature type="region of interest" description="Disordered" evidence="5">
    <location>
        <begin position="131"/>
        <end position="150"/>
    </location>
</feature>
<gene>
    <name evidence="8" type="primary">LOC108667296</name>
</gene>
<dbReference type="Gene3D" id="3.90.1750.10">
    <property type="entry name" value="Hect, E3 ligase catalytic domains"/>
    <property type="match status" value="1"/>
</dbReference>
<dbReference type="Proteomes" id="UP000694843">
    <property type="component" value="Unplaced"/>
</dbReference>
<dbReference type="GeneID" id="108667296"/>
<dbReference type="PANTHER" id="PTHR45670">
    <property type="entry name" value="E3 UBIQUITIN-PROTEIN LIGASE TRIP12"/>
    <property type="match status" value="1"/>
</dbReference>